<dbReference type="EMBL" id="QUAH01000001">
    <property type="protein sequence ID" value="RFT16910.1"/>
    <property type="molecule type" value="Genomic_DNA"/>
</dbReference>
<dbReference type="Proteomes" id="UP000257323">
    <property type="component" value="Unassembled WGS sequence"/>
</dbReference>
<sequence length="364" mass="41524">MSENKNPKKTCSGVRRLPVLLVAVLIGLLSWLAPASAQQKFSGTVFFDYTFYLSNDGPITTPPTNNPNFKNNFMHFRRVYFRYDNKINDNISFRLTLDGDTVKAVDSSGKADDKFRPYLKHMYLQINNLVPDADIKIGMADTITFKLAEDRWGYRSVAKTLLDGYKDITGKDIDATSADIGISLSGKLLRQVRYGVMLSSGEGYSRPEKDKHKKLSSFIQLIPVAGFSVVGYIDYEKQDVGARAYTYKGDVYVEFIPNLTLGAEYFVYRNDKNLLDGQRYDRSGLSVFGRYNLIPEKLNLFARFDRYEPSDLTDLDEISLIIAGLDWAPLNSSFKLQPNIWVYDYKDPLKKNDLIFNLTFLMSF</sequence>
<evidence type="ECO:0008006" key="3">
    <source>
        <dbReference type="Google" id="ProtNLM"/>
    </source>
</evidence>
<reference evidence="1 2" key="1">
    <citation type="submission" date="2018-08" db="EMBL/GenBank/DDBJ databases">
        <title>Genome analysis of the thermophilic bacterium of the candidate phylum Aminicenantes from deep subsurface aquifer revealed its physiology and ecological role.</title>
        <authorList>
            <person name="Kadnikov V.V."/>
            <person name="Mardanov A.V."/>
            <person name="Beletsky A.V."/>
            <person name="Karnachuk O.V."/>
            <person name="Ravin N.V."/>
        </authorList>
    </citation>
    <scope>NUCLEOTIDE SEQUENCE [LARGE SCALE GENOMIC DNA]</scope>
    <source>
        <strain evidence="1">BY38</strain>
    </source>
</reference>
<name>A0A3E2BQ56_9BACT</name>
<dbReference type="InterPro" id="IPR023614">
    <property type="entry name" value="Porin_dom_sf"/>
</dbReference>
<comment type="caution">
    <text evidence="1">The sequence shown here is derived from an EMBL/GenBank/DDBJ whole genome shotgun (WGS) entry which is preliminary data.</text>
</comment>
<gene>
    <name evidence="1" type="ORF">OP8BY_0852</name>
</gene>
<protein>
    <recommendedName>
        <fullName evidence="3">Porin</fullName>
    </recommendedName>
</protein>
<organism evidence="1 2">
    <name type="scientific">Candidatus Saccharicenans subterraneus</name>
    <dbReference type="NCBI Taxonomy" id="2508984"/>
    <lineage>
        <taxon>Bacteria</taxon>
        <taxon>Candidatus Aminicenantota</taxon>
        <taxon>Candidatus Aminicenantia</taxon>
        <taxon>Candidatus Aminicenantales</taxon>
        <taxon>Candidatus Saccharicenantaceae</taxon>
        <taxon>Candidatus Saccharicenans</taxon>
    </lineage>
</organism>
<dbReference type="SUPFAM" id="SSF56935">
    <property type="entry name" value="Porins"/>
    <property type="match status" value="1"/>
</dbReference>
<accession>A0A3E2BQ56</accession>
<evidence type="ECO:0000313" key="2">
    <source>
        <dbReference type="Proteomes" id="UP000257323"/>
    </source>
</evidence>
<dbReference type="Gene3D" id="2.40.160.10">
    <property type="entry name" value="Porin"/>
    <property type="match status" value="1"/>
</dbReference>
<dbReference type="AlphaFoldDB" id="A0A3E2BQ56"/>
<proteinExistence type="predicted"/>
<evidence type="ECO:0000313" key="1">
    <source>
        <dbReference type="EMBL" id="RFT16910.1"/>
    </source>
</evidence>